<evidence type="ECO:0000313" key="2">
    <source>
        <dbReference type="RefSeq" id="XP_016441546.1"/>
    </source>
</evidence>
<dbReference type="PaxDb" id="4097-A0A1S3XNN5"/>
<protein>
    <recommendedName>
        <fullName evidence="3">RNase H type-1 domain-containing protein</fullName>
    </recommendedName>
</protein>
<evidence type="ECO:0008006" key="3">
    <source>
        <dbReference type="Google" id="ProtNLM"/>
    </source>
</evidence>
<sequence>MSSEGNVHGPPREANPRLPASDEGGSVRTLEDDEKDFFVPRTFIAPEESDATKSTVEELEQIVLIKHLPDRKCHRICVLSTYPLRSVLHKPELSGRFAKWAIELGEYDIEYQPRTAIRSQILADFVADFSPTLVLEVEKELLLKSGTSSGVWTLFTDGATNVRGFGLGLVLKPPVGGIIRQSIKTTKLTNNEAEYKAMIPGLQLVKSLGAETVEAKCNSLLVDGKLPRDPQESRAQQTKAARFSLDENGVLYRRTFDGPLAICLGPGDTDYVLQEIHKGTCRNDAGGIRPKMRQVSEVRSHDLPARGATTFRFITMAIHEVGDGHCRPFANSTSWKAPKEIGEKRCPRCCGHIGELQNKHRAKTPFSLVYGTKALISVENEEPSARFRHTSEGSNNEAMSTALELLDERWEASLVRMAAQKQKIERYYNRRTNLRYFGIGDLVLIRLPSTPKTLKKGI</sequence>
<organism evidence="2">
    <name type="scientific">Nicotiana tabacum</name>
    <name type="common">Common tobacco</name>
    <dbReference type="NCBI Taxonomy" id="4097"/>
    <lineage>
        <taxon>Eukaryota</taxon>
        <taxon>Viridiplantae</taxon>
        <taxon>Streptophyta</taxon>
        <taxon>Embryophyta</taxon>
        <taxon>Tracheophyta</taxon>
        <taxon>Spermatophyta</taxon>
        <taxon>Magnoliopsida</taxon>
        <taxon>eudicotyledons</taxon>
        <taxon>Gunneridae</taxon>
        <taxon>Pentapetalae</taxon>
        <taxon>asterids</taxon>
        <taxon>lamiids</taxon>
        <taxon>Solanales</taxon>
        <taxon>Solanaceae</taxon>
        <taxon>Nicotianoideae</taxon>
        <taxon>Nicotianeae</taxon>
        <taxon>Nicotiana</taxon>
    </lineage>
</organism>
<accession>A0A1S3XNN5</accession>
<dbReference type="AlphaFoldDB" id="A0A1S3XNN5"/>
<evidence type="ECO:0000256" key="1">
    <source>
        <dbReference type="SAM" id="MobiDB-lite"/>
    </source>
</evidence>
<dbReference type="PANTHER" id="PTHR48475:SF2">
    <property type="entry name" value="RIBONUCLEASE H"/>
    <property type="match status" value="1"/>
</dbReference>
<dbReference type="InterPro" id="IPR036397">
    <property type="entry name" value="RNaseH_sf"/>
</dbReference>
<reference evidence="2" key="1">
    <citation type="submission" date="2025-08" db="UniProtKB">
        <authorList>
            <consortium name="RefSeq"/>
        </authorList>
    </citation>
    <scope>IDENTIFICATION</scope>
</reference>
<dbReference type="KEGG" id="nta:107767139"/>
<dbReference type="RefSeq" id="XP_016441546.1">
    <property type="nucleotide sequence ID" value="XM_016586060.1"/>
</dbReference>
<dbReference type="PANTHER" id="PTHR48475">
    <property type="entry name" value="RIBONUCLEASE H"/>
    <property type="match status" value="1"/>
</dbReference>
<dbReference type="InterPro" id="IPR012337">
    <property type="entry name" value="RNaseH-like_sf"/>
</dbReference>
<gene>
    <name evidence="2" type="primary">LOC107767139</name>
</gene>
<name>A0A1S3XNN5_TOBAC</name>
<proteinExistence type="predicted"/>
<dbReference type="OrthoDB" id="1304339at2759"/>
<feature type="region of interest" description="Disordered" evidence="1">
    <location>
        <begin position="1"/>
        <end position="34"/>
    </location>
</feature>
<dbReference type="Gene3D" id="3.30.420.10">
    <property type="entry name" value="Ribonuclease H-like superfamily/Ribonuclease H"/>
    <property type="match status" value="1"/>
</dbReference>
<dbReference type="GO" id="GO:0003676">
    <property type="term" value="F:nucleic acid binding"/>
    <property type="evidence" value="ECO:0007669"/>
    <property type="project" value="InterPro"/>
</dbReference>
<dbReference type="SUPFAM" id="SSF53098">
    <property type="entry name" value="Ribonuclease H-like"/>
    <property type="match status" value="1"/>
</dbReference>